<dbReference type="Pfam" id="PF13855">
    <property type="entry name" value="LRR_8"/>
    <property type="match status" value="2"/>
</dbReference>
<dbReference type="OrthoDB" id="676979at2759"/>
<organism evidence="13 14">
    <name type="scientific">Miscanthus lutarioriparius</name>
    <dbReference type="NCBI Taxonomy" id="422564"/>
    <lineage>
        <taxon>Eukaryota</taxon>
        <taxon>Viridiplantae</taxon>
        <taxon>Streptophyta</taxon>
        <taxon>Embryophyta</taxon>
        <taxon>Tracheophyta</taxon>
        <taxon>Spermatophyta</taxon>
        <taxon>Magnoliopsida</taxon>
        <taxon>Liliopsida</taxon>
        <taxon>Poales</taxon>
        <taxon>Poaceae</taxon>
        <taxon>PACMAD clade</taxon>
        <taxon>Panicoideae</taxon>
        <taxon>Andropogonodae</taxon>
        <taxon>Andropogoneae</taxon>
        <taxon>Saccharinae</taxon>
        <taxon>Miscanthus</taxon>
    </lineage>
</organism>
<evidence type="ECO:0000256" key="10">
    <source>
        <dbReference type="ARBA" id="ARBA00023136"/>
    </source>
</evidence>
<dbReference type="InterPro" id="IPR032675">
    <property type="entry name" value="LRR_dom_sf"/>
</dbReference>
<dbReference type="PRINTS" id="PR00019">
    <property type="entry name" value="LEURICHRPT"/>
</dbReference>
<gene>
    <name evidence="13" type="ORF">NCGR_LOCUS24706</name>
</gene>
<dbReference type="FunFam" id="3.80.10.10:FF:000833">
    <property type="entry name" value="Protein TOO MANY MOUTHS"/>
    <property type="match status" value="1"/>
</dbReference>
<dbReference type="InterPro" id="IPR051848">
    <property type="entry name" value="PGIP"/>
</dbReference>
<evidence type="ECO:0000256" key="2">
    <source>
        <dbReference type="ARBA" id="ARBA00004236"/>
    </source>
</evidence>
<dbReference type="FunFam" id="3.80.10.10:FF:000269">
    <property type="entry name" value="Piriformospora indica-insensitive protein 2"/>
    <property type="match status" value="1"/>
</dbReference>
<evidence type="ECO:0000256" key="8">
    <source>
        <dbReference type="ARBA" id="ARBA00022737"/>
    </source>
</evidence>
<feature type="compositionally biased region" description="Pro residues" evidence="11">
    <location>
        <begin position="945"/>
        <end position="956"/>
    </location>
</feature>
<evidence type="ECO:0000256" key="4">
    <source>
        <dbReference type="ARBA" id="ARBA00022475"/>
    </source>
</evidence>
<dbReference type="PANTHER" id="PTHR48059:SF30">
    <property type="entry name" value="OS06G0587000 PROTEIN"/>
    <property type="match status" value="1"/>
</dbReference>
<dbReference type="AlphaFoldDB" id="A0A811PA66"/>
<accession>A0A811PA66</accession>
<keyword evidence="6 12" id="KW-0812">Transmembrane</keyword>
<dbReference type="SUPFAM" id="SSF52058">
    <property type="entry name" value="L domain-like"/>
    <property type="match status" value="1"/>
</dbReference>
<dbReference type="InterPro" id="IPR003591">
    <property type="entry name" value="Leu-rich_rpt_typical-subtyp"/>
</dbReference>
<keyword evidence="4" id="KW-1003">Cell membrane</keyword>
<dbReference type="EMBL" id="CAJGYO010000006">
    <property type="protein sequence ID" value="CAD6236958.1"/>
    <property type="molecule type" value="Genomic_DNA"/>
</dbReference>
<comment type="caution">
    <text evidence="13">The sequence shown here is derived from an EMBL/GenBank/DDBJ whole genome shotgun (WGS) entry which is preliminary data.</text>
</comment>
<keyword evidence="14" id="KW-1185">Reference proteome</keyword>
<evidence type="ECO:0000256" key="9">
    <source>
        <dbReference type="ARBA" id="ARBA00022989"/>
    </source>
</evidence>
<evidence type="ECO:0000256" key="11">
    <source>
        <dbReference type="SAM" id="MobiDB-lite"/>
    </source>
</evidence>
<keyword evidence="8" id="KW-0677">Repeat</keyword>
<evidence type="ECO:0000256" key="3">
    <source>
        <dbReference type="ARBA" id="ARBA00009012"/>
    </source>
</evidence>
<feature type="region of interest" description="Disordered" evidence="11">
    <location>
        <begin position="863"/>
        <end position="888"/>
    </location>
</feature>
<dbReference type="PANTHER" id="PTHR48059">
    <property type="entry name" value="POLYGALACTURONASE INHIBITOR 1"/>
    <property type="match status" value="1"/>
</dbReference>
<feature type="transmembrane region" description="Helical" evidence="12">
    <location>
        <begin position="119"/>
        <end position="138"/>
    </location>
</feature>
<dbReference type="InterPro" id="IPR002794">
    <property type="entry name" value="DUF92_TMEM19"/>
</dbReference>
<keyword evidence="5" id="KW-0433">Leucine-rich repeat</keyword>
<name>A0A811PA66_9POAL</name>
<dbReference type="InterPro" id="IPR001611">
    <property type="entry name" value="Leu-rich_rpt"/>
</dbReference>
<feature type="transmembrane region" description="Helical" evidence="12">
    <location>
        <begin position="82"/>
        <end position="107"/>
    </location>
</feature>
<comment type="subcellular location">
    <subcellularLocation>
        <location evidence="2">Cell membrane</location>
    </subcellularLocation>
    <subcellularLocation>
        <location evidence="1">Membrane</location>
        <topology evidence="1">Multi-pass membrane protein</topology>
    </subcellularLocation>
</comment>
<evidence type="ECO:0000256" key="1">
    <source>
        <dbReference type="ARBA" id="ARBA00004141"/>
    </source>
</evidence>
<evidence type="ECO:0000256" key="7">
    <source>
        <dbReference type="ARBA" id="ARBA00022729"/>
    </source>
</evidence>
<feature type="region of interest" description="Disordered" evidence="11">
    <location>
        <begin position="924"/>
        <end position="963"/>
    </location>
</feature>
<dbReference type="GO" id="GO:0051707">
    <property type="term" value="P:response to other organism"/>
    <property type="evidence" value="ECO:0007669"/>
    <property type="project" value="UniProtKB-ARBA"/>
</dbReference>
<dbReference type="Gene3D" id="3.80.10.10">
    <property type="entry name" value="Ribonuclease Inhibitor"/>
    <property type="match status" value="3"/>
</dbReference>
<dbReference type="Proteomes" id="UP000604825">
    <property type="component" value="Unassembled WGS sequence"/>
</dbReference>
<feature type="compositionally biased region" description="Basic and acidic residues" evidence="11">
    <location>
        <begin position="924"/>
        <end position="938"/>
    </location>
</feature>
<protein>
    <submittedName>
        <fullName evidence="13">Uncharacterized protein</fullName>
    </submittedName>
</protein>
<evidence type="ECO:0000313" key="14">
    <source>
        <dbReference type="Proteomes" id="UP000604825"/>
    </source>
</evidence>
<sequence length="963" mass="100742">MACSLPLHAPLSSSPRILSYLPTPRTLPLFRRRPRIPRHRPPSPPRALPDVAAGAVAGIRDALADAFLTSPPTWRSAAASNLAVFVAGSPVLLSGLSASGFAAAYLLGTLTWRAFGAPGFLLVVAYFVVGTAVTKLRIRQKEALGVAEKRGGRRGPGSVIGSSAAGCVCAVLSIYHAGGTASSELWRLGFVASFCTKLSDTVSSEIGKAFGRTTYLVTTLKVVPRGTEGAISIEGTIAGILAAVFLAGVGYLLGQVDVSQVAVCVLASQIANYVESYIGATLQDKEGFEWLNNDIVNVLNISIGAILALLTQQLLQRQVASGCFPLCTMTRGGDTELSKETSWACTRWCLSVSHTYRQPATSTSVCGITGDPNATRGLAFAWTGDPVPLFYLYSSRAFSVVVASIESLTRVTSPLFYCCKGKPSFLARLPVRSSPQRPTPQSRTREREHHGASVHCPAAVPAPRGRRRAAAAAAAAAAAMDPTERETLFRVMEAVSSDRDWRVESPDPCSAPWPGLECKPAADAAARMHVTRLDFGVEPNPTCKDTASFPPEVFSLPHLQSLFFVDCFTNPAAATTLTLPAPANLSAASGLQQLSIRANPALSGTMPPALASLRALQVLTVSQNGLVRGEIPLGIGDLTSLVRLDLSYNSLSGPVPTQIGQLRSLVGLDLSYNSLSGAIPSRIGELRQLQKLDLSSNNLTGGIPDTVANLTSLTFLALSNNGLTGHFPPGISGLRNLQYLIMDNNPMGVPLPSELGSLARLQELRLAGSGYSGPIPEAFGQLASLTTLSLQDNNLTGPIPAALSRLGRMYHLNLSNNALGGAVPFDGAFLRRLGGNLDLSGNSGLCLDDRSVLRGVGVGIGACRGSGDGDTPSSSARTSSGSRAPGRGVLTTTGPLLCLLSPACVADTGGMGKGGIGEFEVDLLKDDRTRRTESDRANAHTTARPDPPCTTGPDPPTLGSGRV</sequence>
<evidence type="ECO:0000256" key="12">
    <source>
        <dbReference type="SAM" id="Phobius"/>
    </source>
</evidence>
<dbReference type="GO" id="GO:0005886">
    <property type="term" value="C:plasma membrane"/>
    <property type="evidence" value="ECO:0007669"/>
    <property type="project" value="UniProtKB-SubCell"/>
</dbReference>
<keyword evidence="7" id="KW-0732">Signal</keyword>
<feature type="compositionally biased region" description="Polar residues" evidence="11">
    <location>
        <begin position="433"/>
        <end position="442"/>
    </location>
</feature>
<evidence type="ECO:0000313" key="13">
    <source>
        <dbReference type="EMBL" id="CAD6236958.1"/>
    </source>
</evidence>
<proteinExistence type="inferred from homology"/>
<dbReference type="SMART" id="SM00369">
    <property type="entry name" value="LRR_TYP"/>
    <property type="match status" value="4"/>
</dbReference>
<comment type="similarity">
    <text evidence="3">Belongs to the TMEM19 family.</text>
</comment>
<dbReference type="Pfam" id="PF01940">
    <property type="entry name" value="DUF92"/>
    <property type="match status" value="1"/>
</dbReference>
<evidence type="ECO:0000256" key="6">
    <source>
        <dbReference type="ARBA" id="ARBA00022692"/>
    </source>
</evidence>
<keyword evidence="10 12" id="KW-0472">Membrane</keyword>
<evidence type="ECO:0000256" key="5">
    <source>
        <dbReference type="ARBA" id="ARBA00022614"/>
    </source>
</evidence>
<feature type="compositionally biased region" description="Low complexity" evidence="11">
    <location>
        <begin position="871"/>
        <end position="888"/>
    </location>
</feature>
<dbReference type="Pfam" id="PF00560">
    <property type="entry name" value="LRR_1"/>
    <property type="match status" value="2"/>
</dbReference>
<reference evidence="13" key="1">
    <citation type="submission" date="2020-10" db="EMBL/GenBank/DDBJ databases">
        <authorList>
            <person name="Han B."/>
            <person name="Lu T."/>
            <person name="Zhao Q."/>
            <person name="Huang X."/>
            <person name="Zhao Y."/>
        </authorList>
    </citation>
    <scope>NUCLEOTIDE SEQUENCE</scope>
</reference>
<keyword evidence="9 12" id="KW-1133">Transmembrane helix</keyword>
<feature type="transmembrane region" description="Helical" evidence="12">
    <location>
        <begin position="159"/>
        <end position="178"/>
    </location>
</feature>
<feature type="region of interest" description="Disordered" evidence="11">
    <location>
        <begin position="430"/>
        <end position="464"/>
    </location>
</feature>